<gene>
    <name evidence="12" type="primary">11409684</name>
    <name evidence="10" type="ordered locus">MTR_5g082140</name>
    <name evidence="11" type="ORF">MtrunA17_Chr5g0436761</name>
</gene>
<dbReference type="STRING" id="3880.G7KGW8"/>
<evidence type="ECO:0000259" key="9">
    <source>
        <dbReference type="PROSITE" id="PS50863"/>
    </source>
</evidence>
<evidence type="ECO:0000313" key="14">
    <source>
        <dbReference type="Proteomes" id="UP000265566"/>
    </source>
</evidence>
<evidence type="ECO:0000256" key="1">
    <source>
        <dbReference type="ARBA" id="ARBA00004123"/>
    </source>
</evidence>
<dbReference type="InterPro" id="IPR003340">
    <property type="entry name" value="B3_DNA-bd"/>
</dbReference>
<keyword evidence="13" id="KW-1185">Reference proteome</keyword>
<evidence type="ECO:0000313" key="10">
    <source>
        <dbReference type="EMBL" id="AES99550.1"/>
    </source>
</evidence>
<dbReference type="InterPro" id="IPR044835">
    <property type="entry name" value="ARF_plant"/>
</dbReference>
<dbReference type="Gene3D" id="2.40.330.10">
    <property type="entry name" value="DNA-binding pseudobarrel domain"/>
    <property type="match status" value="1"/>
</dbReference>
<feature type="domain" description="TF-B3" evidence="9">
    <location>
        <begin position="114"/>
        <end position="220"/>
    </location>
</feature>
<dbReference type="PROSITE" id="PS50863">
    <property type="entry name" value="B3"/>
    <property type="match status" value="1"/>
</dbReference>
<keyword evidence="5 8" id="KW-0804">Transcription</keyword>
<keyword evidence="3 8" id="KW-0805">Transcription regulation</keyword>
<dbReference type="HOGENOM" id="CLU_002626_3_3_1"/>
<accession>G7KGW8</accession>
<reference evidence="10 13" key="1">
    <citation type="journal article" date="2011" name="Nature">
        <title>The Medicago genome provides insight into the evolution of rhizobial symbioses.</title>
        <authorList>
            <person name="Young N.D."/>
            <person name="Debelle F."/>
            <person name="Oldroyd G.E."/>
            <person name="Geurts R."/>
            <person name="Cannon S.B."/>
            <person name="Udvardi M.K."/>
            <person name="Benedito V.A."/>
            <person name="Mayer K.F."/>
            <person name="Gouzy J."/>
            <person name="Schoof H."/>
            <person name="Van de Peer Y."/>
            <person name="Proost S."/>
            <person name="Cook D.R."/>
            <person name="Meyers B.C."/>
            <person name="Spannagl M."/>
            <person name="Cheung F."/>
            <person name="De Mita S."/>
            <person name="Krishnakumar V."/>
            <person name="Gundlach H."/>
            <person name="Zhou S."/>
            <person name="Mudge J."/>
            <person name="Bharti A.K."/>
            <person name="Murray J.D."/>
            <person name="Naoumkina M.A."/>
            <person name="Rosen B."/>
            <person name="Silverstein K.A."/>
            <person name="Tang H."/>
            <person name="Rombauts S."/>
            <person name="Zhao P.X."/>
            <person name="Zhou P."/>
            <person name="Barbe V."/>
            <person name="Bardou P."/>
            <person name="Bechner M."/>
            <person name="Bellec A."/>
            <person name="Berger A."/>
            <person name="Berges H."/>
            <person name="Bidwell S."/>
            <person name="Bisseling T."/>
            <person name="Choisne N."/>
            <person name="Couloux A."/>
            <person name="Denny R."/>
            <person name="Deshpande S."/>
            <person name="Dai X."/>
            <person name="Doyle J.J."/>
            <person name="Dudez A.M."/>
            <person name="Farmer A.D."/>
            <person name="Fouteau S."/>
            <person name="Franken C."/>
            <person name="Gibelin C."/>
            <person name="Gish J."/>
            <person name="Goldstein S."/>
            <person name="Gonzalez A.J."/>
            <person name="Green P.J."/>
            <person name="Hallab A."/>
            <person name="Hartog M."/>
            <person name="Hua A."/>
            <person name="Humphray S.J."/>
            <person name="Jeong D.H."/>
            <person name="Jing Y."/>
            <person name="Jocker A."/>
            <person name="Kenton S.M."/>
            <person name="Kim D.J."/>
            <person name="Klee K."/>
            <person name="Lai H."/>
            <person name="Lang C."/>
            <person name="Lin S."/>
            <person name="Macmil S.L."/>
            <person name="Magdelenat G."/>
            <person name="Matthews L."/>
            <person name="McCorrison J."/>
            <person name="Monaghan E.L."/>
            <person name="Mun J.H."/>
            <person name="Najar F.Z."/>
            <person name="Nicholson C."/>
            <person name="Noirot C."/>
            <person name="O'Bleness M."/>
            <person name="Paule C.R."/>
            <person name="Poulain J."/>
            <person name="Prion F."/>
            <person name="Qin B."/>
            <person name="Qu C."/>
            <person name="Retzel E.F."/>
            <person name="Riddle C."/>
            <person name="Sallet E."/>
            <person name="Samain S."/>
            <person name="Samson N."/>
            <person name="Sanders I."/>
            <person name="Saurat O."/>
            <person name="Scarpelli C."/>
            <person name="Schiex T."/>
            <person name="Segurens B."/>
            <person name="Severin A.J."/>
            <person name="Sherrier D.J."/>
            <person name="Shi R."/>
            <person name="Sims S."/>
            <person name="Singer S.R."/>
            <person name="Sinharoy S."/>
            <person name="Sterck L."/>
            <person name="Viollet A."/>
            <person name="Wang B.B."/>
            <person name="Wang K."/>
            <person name="Wang M."/>
            <person name="Wang X."/>
            <person name="Warfsmann J."/>
            <person name="Weissenbach J."/>
            <person name="White D.D."/>
            <person name="White J.D."/>
            <person name="Wiley G.B."/>
            <person name="Wincker P."/>
            <person name="Xing Y."/>
            <person name="Yang L."/>
            <person name="Yao Z."/>
            <person name="Ying F."/>
            <person name="Zhai J."/>
            <person name="Zhou L."/>
            <person name="Zuber A."/>
            <person name="Denarie J."/>
            <person name="Dixon R.A."/>
            <person name="May G.D."/>
            <person name="Schwartz D.C."/>
            <person name="Rogers J."/>
            <person name="Quetier F."/>
            <person name="Town C.D."/>
            <person name="Roe B.A."/>
        </authorList>
    </citation>
    <scope>NUCLEOTIDE SEQUENCE [LARGE SCALE GENOMIC DNA]</scope>
    <source>
        <strain evidence="10">A17</strain>
        <strain evidence="12 13">cv. Jemalong A17</strain>
    </source>
</reference>
<dbReference type="EMBL" id="CM001221">
    <property type="protein sequence ID" value="AES99550.1"/>
    <property type="molecule type" value="Genomic_DNA"/>
</dbReference>
<dbReference type="OrthoDB" id="1414159at2759"/>
<sequence>MDPQEPKRVDREIWQCLAGPSFKIPKLNSQVFYFPLGHLEHACPSPNTEALSLINSYRPIIPCVVSDVDLLADLQTDEVFAKLILTPITNDSVHEPQEPEVRENEHGGDRLVFSGKTLTQSDANNGGAFSVPSECAKLIFPPLDLTSPMPSQVLPIKDIHNFVWNFRHTYRGSPKRHLITTKWSKFVDTKKIIGGDSLVLMKISKDKDKDKIFIGIRRHKLSAAAKITEKSVMEAAELADKNMTFEVIYYPTASHWCNFVVDAEAVKKAMQINWQSGMRVKHCLKTDESSKRSSIFQGTVSALSDPSHHPWRMLQVNWDESEVSQNPSQVSPWQIELISHTPALPLQFPPQKKLRIAHVSALSTNIERPSIPEIEFNFFNPASMNCDAFLNSMQGTRPNLFSASTSSTSLNDNDNGFVEGTHNLNTKKVNPRSIKLFGKTIEVVEKDLHESRINGEDGSD</sequence>
<dbReference type="GO" id="GO:0006355">
    <property type="term" value="P:regulation of DNA-templated transcription"/>
    <property type="evidence" value="ECO:0000318"/>
    <property type="project" value="GO_Central"/>
</dbReference>
<dbReference type="EnsemblPlants" id="AES99550">
    <property type="protein sequence ID" value="AES99550"/>
    <property type="gene ID" value="MTR_5g082140"/>
</dbReference>
<protein>
    <recommendedName>
        <fullName evidence="8">Auxin response factor</fullName>
    </recommendedName>
</protein>
<evidence type="ECO:0000313" key="13">
    <source>
        <dbReference type="Proteomes" id="UP000002051"/>
    </source>
</evidence>
<reference evidence="12" key="3">
    <citation type="submission" date="2015-04" db="UniProtKB">
        <authorList>
            <consortium name="EnsemblPlants"/>
        </authorList>
    </citation>
    <scope>IDENTIFICATION</scope>
    <source>
        <strain evidence="12">cv. Jemalong A17</strain>
    </source>
</reference>
<dbReference type="PANTHER" id="PTHR31384">
    <property type="entry name" value="AUXIN RESPONSE FACTOR 4-RELATED"/>
    <property type="match status" value="1"/>
</dbReference>
<dbReference type="GO" id="GO:0120195">
    <property type="term" value="P:positive regulation of anther dehiscence"/>
    <property type="evidence" value="ECO:0000318"/>
    <property type="project" value="GO_Central"/>
</dbReference>
<dbReference type="GO" id="GO:0052543">
    <property type="term" value="P:callose deposition in cell wall"/>
    <property type="evidence" value="ECO:0000318"/>
    <property type="project" value="GO_Central"/>
</dbReference>
<dbReference type="GO" id="GO:0000976">
    <property type="term" value="F:transcription cis-regulatory region binding"/>
    <property type="evidence" value="ECO:0000318"/>
    <property type="project" value="GO_Central"/>
</dbReference>
<dbReference type="eggNOG" id="ENOG502QVP0">
    <property type="taxonomic scope" value="Eukaryota"/>
</dbReference>
<evidence type="ECO:0000313" key="11">
    <source>
        <dbReference type="EMBL" id="RHN57101.1"/>
    </source>
</evidence>
<evidence type="ECO:0000256" key="2">
    <source>
        <dbReference type="ARBA" id="ARBA00007853"/>
    </source>
</evidence>
<name>G7KGW8_MEDTR</name>
<dbReference type="SMART" id="SM01019">
    <property type="entry name" value="B3"/>
    <property type="match status" value="1"/>
</dbReference>
<dbReference type="GO" id="GO:0010208">
    <property type="term" value="P:pollen wall assembly"/>
    <property type="evidence" value="ECO:0000318"/>
    <property type="project" value="GO_Central"/>
</dbReference>
<evidence type="ECO:0000256" key="5">
    <source>
        <dbReference type="ARBA" id="ARBA00023163"/>
    </source>
</evidence>
<comment type="subcellular location">
    <subcellularLocation>
        <location evidence="1 8">Nucleus</location>
    </subcellularLocation>
</comment>
<evidence type="ECO:0000256" key="3">
    <source>
        <dbReference type="ARBA" id="ARBA00023015"/>
    </source>
</evidence>
<dbReference type="EMBL" id="PSQE01000005">
    <property type="protein sequence ID" value="RHN57101.1"/>
    <property type="molecule type" value="Genomic_DNA"/>
</dbReference>
<reference evidence="10 13" key="2">
    <citation type="journal article" date="2014" name="BMC Genomics">
        <title>An improved genome release (version Mt4.0) for the model legume Medicago truncatula.</title>
        <authorList>
            <person name="Tang H."/>
            <person name="Krishnakumar V."/>
            <person name="Bidwell S."/>
            <person name="Rosen B."/>
            <person name="Chan A."/>
            <person name="Zhou S."/>
            <person name="Gentzbittel L."/>
            <person name="Childs K.L."/>
            <person name="Yandell M."/>
            <person name="Gundlach H."/>
            <person name="Mayer K.F."/>
            <person name="Schwartz D.C."/>
            <person name="Town C.D."/>
        </authorList>
    </citation>
    <scope>GENOME REANNOTATION</scope>
    <source>
        <strain evidence="12 13">cv. Jemalong A17</strain>
    </source>
</reference>
<dbReference type="Proteomes" id="UP000002051">
    <property type="component" value="Chromosome 5"/>
</dbReference>
<dbReference type="PaxDb" id="3880-AES99550"/>
<comment type="function">
    <text evidence="8">Auxin response factors (ARFs) are transcriptional factors that bind specifically to the DNA sequence 5'-TGTCTC-3' found in the auxin-responsive promoter elements (AuxREs).</text>
</comment>
<dbReference type="Proteomes" id="UP000265566">
    <property type="component" value="Chromosome 5"/>
</dbReference>
<dbReference type="CDD" id="cd10017">
    <property type="entry name" value="B3_DNA"/>
    <property type="match status" value="1"/>
</dbReference>
<dbReference type="Pfam" id="PF02362">
    <property type="entry name" value="B3"/>
    <property type="match status" value="1"/>
</dbReference>
<evidence type="ECO:0000256" key="8">
    <source>
        <dbReference type="RuleBase" id="RU004561"/>
    </source>
</evidence>
<dbReference type="InterPro" id="IPR010525">
    <property type="entry name" value="ARF_dom"/>
</dbReference>
<evidence type="ECO:0000256" key="6">
    <source>
        <dbReference type="ARBA" id="ARBA00023242"/>
    </source>
</evidence>
<reference evidence="11" key="5">
    <citation type="journal article" date="2018" name="Nat. Plants">
        <title>Whole-genome landscape of Medicago truncatula symbiotic genes.</title>
        <authorList>
            <person name="Pecrix Y."/>
            <person name="Gamas P."/>
            <person name="Carrere S."/>
        </authorList>
    </citation>
    <scope>NUCLEOTIDE SEQUENCE</scope>
    <source>
        <tissue evidence="11">Leaves</tissue>
    </source>
</reference>
<dbReference type="InterPro" id="IPR015300">
    <property type="entry name" value="DNA-bd_pseudobarrel_sf"/>
</dbReference>
<dbReference type="Gramene" id="rna32599">
    <property type="protein sequence ID" value="RHN57101.1"/>
    <property type="gene ID" value="gene32599"/>
</dbReference>
<evidence type="ECO:0000313" key="12">
    <source>
        <dbReference type="EnsemblPlants" id="AES99550"/>
    </source>
</evidence>
<organism evidence="10 13">
    <name type="scientific">Medicago truncatula</name>
    <name type="common">Barrel medic</name>
    <name type="synonym">Medicago tribuloides</name>
    <dbReference type="NCBI Taxonomy" id="3880"/>
    <lineage>
        <taxon>Eukaryota</taxon>
        <taxon>Viridiplantae</taxon>
        <taxon>Streptophyta</taxon>
        <taxon>Embryophyta</taxon>
        <taxon>Tracheophyta</taxon>
        <taxon>Spermatophyta</taxon>
        <taxon>Magnoliopsida</taxon>
        <taxon>eudicotyledons</taxon>
        <taxon>Gunneridae</taxon>
        <taxon>Pentapetalae</taxon>
        <taxon>rosids</taxon>
        <taxon>fabids</taxon>
        <taxon>Fabales</taxon>
        <taxon>Fabaceae</taxon>
        <taxon>Papilionoideae</taxon>
        <taxon>50 kb inversion clade</taxon>
        <taxon>NPAAA clade</taxon>
        <taxon>Hologalegina</taxon>
        <taxon>IRL clade</taxon>
        <taxon>Trifolieae</taxon>
        <taxon>Medicago</taxon>
    </lineage>
</organism>
<dbReference type="GO" id="GO:0005634">
    <property type="term" value="C:nucleus"/>
    <property type="evidence" value="ECO:0000318"/>
    <property type="project" value="GO_Central"/>
</dbReference>
<dbReference type="SUPFAM" id="SSF101936">
    <property type="entry name" value="DNA-binding pseudobarrel domain"/>
    <property type="match status" value="1"/>
</dbReference>
<dbReference type="AlphaFoldDB" id="G7KGW8"/>
<keyword evidence="6 8" id="KW-0539">Nucleus</keyword>
<dbReference type="Gene3D" id="2.30.30.1040">
    <property type="match status" value="1"/>
</dbReference>
<keyword evidence="7 8" id="KW-0927">Auxin signaling pathway</keyword>
<dbReference type="Pfam" id="PF06507">
    <property type="entry name" value="ARF_AD"/>
    <property type="match status" value="1"/>
</dbReference>
<dbReference type="KEGG" id="mtr:11409684"/>
<reference evidence="14" key="4">
    <citation type="journal article" date="2018" name="Nat. Plants">
        <title>Whole-genome landscape of Medicago truncatula symbiotic genes.</title>
        <authorList>
            <person name="Pecrix Y."/>
            <person name="Staton S.E."/>
            <person name="Sallet E."/>
            <person name="Lelandais-Briere C."/>
            <person name="Moreau S."/>
            <person name="Carrere S."/>
            <person name="Blein T."/>
            <person name="Jardinaud M.F."/>
            <person name="Latrasse D."/>
            <person name="Zouine M."/>
            <person name="Zahm M."/>
            <person name="Kreplak J."/>
            <person name="Mayjonade B."/>
            <person name="Satge C."/>
            <person name="Perez M."/>
            <person name="Cauet S."/>
            <person name="Marande W."/>
            <person name="Chantry-Darmon C."/>
            <person name="Lopez-Roques C."/>
            <person name="Bouchez O."/>
            <person name="Berard A."/>
            <person name="Debelle F."/>
            <person name="Munos S."/>
            <person name="Bendahmane A."/>
            <person name="Berges H."/>
            <person name="Niebel A."/>
            <person name="Buitink J."/>
            <person name="Frugier F."/>
            <person name="Benhamed M."/>
            <person name="Crespi M."/>
            <person name="Gouzy J."/>
            <person name="Gamas P."/>
        </authorList>
    </citation>
    <scope>NUCLEOTIDE SEQUENCE [LARGE SCALE GENOMIC DNA]</scope>
    <source>
        <strain evidence="14">cv. Jemalong A17</strain>
    </source>
</reference>
<comment type="subunit">
    <text evidence="8">Homodimers and heterodimers.</text>
</comment>
<dbReference type="GO" id="GO:0009734">
    <property type="term" value="P:auxin-activated signaling pathway"/>
    <property type="evidence" value="ECO:0007669"/>
    <property type="project" value="UniProtKB-KW"/>
</dbReference>
<dbReference type="GO" id="GO:0048830">
    <property type="term" value="P:adventitious root development"/>
    <property type="evidence" value="ECO:0000318"/>
    <property type="project" value="GO_Central"/>
</dbReference>
<dbReference type="PANTHER" id="PTHR31384:SF94">
    <property type="entry name" value="AUXIN RESPONSE FACTOR 17"/>
    <property type="match status" value="1"/>
</dbReference>
<evidence type="ECO:0000256" key="4">
    <source>
        <dbReference type="ARBA" id="ARBA00023125"/>
    </source>
</evidence>
<dbReference type="OMA" id="INWPPRR"/>
<proteinExistence type="inferred from homology"/>
<keyword evidence="4 8" id="KW-0238">DNA-binding</keyword>
<comment type="similarity">
    <text evidence="2 8">Belongs to the ARF family.</text>
</comment>
<evidence type="ECO:0000256" key="7">
    <source>
        <dbReference type="ARBA" id="ARBA00023294"/>
    </source>
</evidence>